<dbReference type="InterPro" id="IPR011990">
    <property type="entry name" value="TPR-like_helical_dom_sf"/>
</dbReference>
<reference evidence="1 2" key="1">
    <citation type="submission" date="2022-04" db="EMBL/GenBank/DDBJ databases">
        <title>Genome draft of Actinomadura sp. ATCC 31491.</title>
        <authorList>
            <person name="Shi X."/>
            <person name="Du Y."/>
        </authorList>
    </citation>
    <scope>NUCLEOTIDE SEQUENCE [LARGE SCALE GENOMIC DNA]</scope>
    <source>
        <strain evidence="1 2">ATCC 31491</strain>
    </source>
</reference>
<keyword evidence="2" id="KW-1185">Reference proteome</keyword>
<accession>A0ABT0GBB3</accession>
<name>A0ABT0GBB3_9ACTN</name>
<dbReference type="EMBL" id="JAKRKC020000003">
    <property type="protein sequence ID" value="MCK2221905.1"/>
    <property type="molecule type" value="Genomic_DNA"/>
</dbReference>
<proteinExistence type="predicted"/>
<protein>
    <recommendedName>
        <fullName evidence="3">Tetratricopeptide repeat protein</fullName>
    </recommendedName>
</protein>
<sequence length="239" mass="26102">MDERLERAGVSYERAVFWGDAGGLEEAERGLDGVEADLALARGRLAHARFLGGGEEAADDGERSAVERAAVERESVERTAFERAAFERAAFERAVELYRRLGDVRGEAEALFWVAIFHQVVRGDQESARPLLERARELAVRAGDRLTLSYVLRHQGIAEHVAGRLAAARELLEESTRLRREVGFPAGVAANLVGLAYVAGQDGRPDEAGRLLDEARAVAGECGADAVLRQVEEAAQRLR</sequence>
<dbReference type="SUPFAM" id="SSF48452">
    <property type="entry name" value="TPR-like"/>
    <property type="match status" value="1"/>
</dbReference>
<evidence type="ECO:0000313" key="1">
    <source>
        <dbReference type="EMBL" id="MCK2221905.1"/>
    </source>
</evidence>
<organism evidence="1 2">
    <name type="scientific">Actinomadura luzonensis</name>
    <dbReference type="NCBI Taxonomy" id="2805427"/>
    <lineage>
        <taxon>Bacteria</taxon>
        <taxon>Bacillati</taxon>
        <taxon>Actinomycetota</taxon>
        <taxon>Actinomycetes</taxon>
        <taxon>Streptosporangiales</taxon>
        <taxon>Thermomonosporaceae</taxon>
        <taxon>Actinomadura</taxon>
    </lineage>
</organism>
<evidence type="ECO:0008006" key="3">
    <source>
        <dbReference type="Google" id="ProtNLM"/>
    </source>
</evidence>
<comment type="caution">
    <text evidence="1">The sequence shown here is derived from an EMBL/GenBank/DDBJ whole genome shotgun (WGS) entry which is preliminary data.</text>
</comment>
<dbReference type="Gene3D" id="1.25.40.10">
    <property type="entry name" value="Tetratricopeptide repeat domain"/>
    <property type="match status" value="1"/>
</dbReference>
<gene>
    <name evidence="1" type="ORF">MF672_050070</name>
</gene>
<evidence type="ECO:0000313" key="2">
    <source>
        <dbReference type="Proteomes" id="UP001317259"/>
    </source>
</evidence>
<dbReference type="RefSeq" id="WP_242383292.1">
    <property type="nucleotide sequence ID" value="NZ_JAKRKC020000003.1"/>
</dbReference>
<dbReference type="Proteomes" id="UP001317259">
    <property type="component" value="Unassembled WGS sequence"/>
</dbReference>